<name>A0ABV0N910_9TELE</name>
<organism evidence="1 2">
    <name type="scientific">Goodea atripinnis</name>
    <dbReference type="NCBI Taxonomy" id="208336"/>
    <lineage>
        <taxon>Eukaryota</taxon>
        <taxon>Metazoa</taxon>
        <taxon>Chordata</taxon>
        <taxon>Craniata</taxon>
        <taxon>Vertebrata</taxon>
        <taxon>Euteleostomi</taxon>
        <taxon>Actinopterygii</taxon>
        <taxon>Neopterygii</taxon>
        <taxon>Teleostei</taxon>
        <taxon>Neoteleostei</taxon>
        <taxon>Acanthomorphata</taxon>
        <taxon>Ovalentaria</taxon>
        <taxon>Atherinomorphae</taxon>
        <taxon>Cyprinodontiformes</taxon>
        <taxon>Goodeidae</taxon>
        <taxon>Goodea</taxon>
    </lineage>
</organism>
<gene>
    <name evidence="1" type="ORF">GOODEAATRI_008657</name>
</gene>
<evidence type="ECO:0000313" key="2">
    <source>
        <dbReference type="Proteomes" id="UP001476798"/>
    </source>
</evidence>
<sequence length="199" mass="22364">MKSNATVVRQTRGGPGNNHIPQCRYEVCEARSLGCRVPWATLLTSDCGVKSDENIIPVCFPSLPVLPLPSSLCSPHTTLIHMATRWRENQQASFALARNFSPPVFVINQGCERRHSDGGISRGADEISGAHLAALYGDLLGWDKQQASHHSQPNRLPSCMCLFLLHCHDHWHCQGWSSPRRPALWWWMPSPALWIITFY</sequence>
<accession>A0ABV0N910</accession>
<comment type="caution">
    <text evidence="1">The sequence shown here is derived from an EMBL/GenBank/DDBJ whole genome shotgun (WGS) entry which is preliminary data.</text>
</comment>
<protein>
    <submittedName>
        <fullName evidence="1">Uncharacterized protein</fullName>
    </submittedName>
</protein>
<reference evidence="1 2" key="1">
    <citation type="submission" date="2021-06" db="EMBL/GenBank/DDBJ databases">
        <authorList>
            <person name="Palmer J.M."/>
        </authorList>
    </citation>
    <scope>NUCLEOTIDE SEQUENCE [LARGE SCALE GENOMIC DNA]</scope>
    <source>
        <strain evidence="1 2">GA_2019</strain>
        <tissue evidence="1">Muscle</tissue>
    </source>
</reference>
<keyword evidence="2" id="KW-1185">Reference proteome</keyword>
<dbReference type="Proteomes" id="UP001476798">
    <property type="component" value="Unassembled WGS sequence"/>
</dbReference>
<dbReference type="EMBL" id="JAHRIO010030451">
    <property type="protein sequence ID" value="MEQ2167887.1"/>
    <property type="molecule type" value="Genomic_DNA"/>
</dbReference>
<proteinExistence type="predicted"/>
<evidence type="ECO:0000313" key="1">
    <source>
        <dbReference type="EMBL" id="MEQ2167887.1"/>
    </source>
</evidence>